<protein>
    <submittedName>
        <fullName evidence="1">Predicted protein</fullName>
    </submittedName>
</protein>
<proteinExistence type="evidence at transcript level"/>
<dbReference type="AlphaFoldDB" id="F2EJD3"/>
<reference evidence="1" key="1">
    <citation type="journal article" date="2011" name="Plant Physiol.">
        <title>Comprehensive sequence analysis of 24,783 barley full-length cDNAs derived from 12 clone libraries.</title>
        <authorList>
            <person name="Matsumoto T."/>
            <person name="Tanaka T."/>
            <person name="Sakai H."/>
            <person name="Amano N."/>
            <person name="Kanamori H."/>
            <person name="Kurita K."/>
            <person name="Kikuta A."/>
            <person name="Kamiya K."/>
            <person name="Yamamoto M."/>
            <person name="Ikawa H."/>
            <person name="Fujii N."/>
            <person name="Hori K."/>
            <person name="Itoh T."/>
            <person name="Sato K."/>
        </authorList>
    </citation>
    <scope>NUCLEOTIDE SEQUENCE</scope>
</reference>
<evidence type="ECO:0000313" key="1">
    <source>
        <dbReference type="EMBL" id="BAK07455.1"/>
    </source>
</evidence>
<organism evidence="1">
    <name type="scientific">Hordeum vulgare subsp. vulgare</name>
    <name type="common">Domesticated barley</name>
    <dbReference type="NCBI Taxonomy" id="112509"/>
    <lineage>
        <taxon>Eukaryota</taxon>
        <taxon>Viridiplantae</taxon>
        <taxon>Streptophyta</taxon>
        <taxon>Embryophyta</taxon>
        <taxon>Tracheophyta</taxon>
        <taxon>Spermatophyta</taxon>
        <taxon>Magnoliopsida</taxon>
        <taxon>Liliopsida</taxon>
        <taxon>Poales</taxon>
        <taxon>Poaceae</taxon>
        <taxon>BOP clade</taxon>
        <taxon>Pooideae</taxon>
        <taxon>Triticodae</taxon>
        <taxon>Triticeae</taxon>
        <taxon>Hordeinae</taxon>
        <taxon>Hordeum</taxon>
    </lineage>
</organism>
<name>F2EJD3_HORVV</name>
<dbReference type="InParanoid" id="F2EJD3"/>
<accession>F2EJD3</accession>
<dbReference type="EMBL" id="AK376260">
    <property type="protein sequence ID" value="BAK07455.1"/>
    <property type="molecule type" value="mRNA"/>
</dbReference>
<sequence>MIIELEYFRTMIHRCVPDLETLLVGVVASCFREPPGSYWLSPPFRRGLIECGGISVCS</sequence>